<dbReference type="AlphaFoldDB" id="A0A1V9Y3K2"/>
<evidence type="ECO:0000313" key="3">
    <source>
        <dbReference type="Proteomes" id="UP000192247"/>
    </source>
</evidence>
<dbReference type="Proteomes" id="UP000192247">
    <property type="component" value="Unassembled WGS sequence"/>
</dbReference>
<accession>A0A1V9Y3K2</accession>
<evidence type="ECO:0000313" key="2">
    <source>
        <dbReference type="EMBL" id="OQR80263.1"/>
    </source>
</evidence>
<dbReference type="EMBL" id="MNPL01000163">
    <property type="protein sequence ID" value="OQR80263.1"/>
    <property type="molecule type" value="Genomic_DNA"/>
</dbReference>
<sequence>MNDQGEEDKWANKSHKDRVSLIEPHMESGAKAPEFVPNKPSSFVTQARIRERKFNFETIAEQRAELEEFRYKLDMFESRLRNSSFMDPEQRGILHELAKEAREHLKKLEPKVNHIHRSSQKSLVTGTPIIRWRSKCNRVSRIQLHI</sequence>
<feature type="region of interest" description="Disordered" evidence="1">
    <location>
        <begin position="1"/>
        <end position="39"/>
    </location>
</feature>
<gene>
    <name evidence="2" type="ORF">BIW11_05179</name>
</gene>
<keyword evidence="3" id="KW-1185">Reference proteome</keyword>
<feature type="compositionally biased region" description="Basic and acidic residues" evidence="1">
    <location>
        <begin position="17"/>
        <end position="28"/>
    </location>
</feature>
<comment type="caution">
    <text evidence="2">The sequence shown here is derived from an EMBL/GenBank/DDBJ whole genome shotgun (WGS) entry which is preliminary data.</text>
</comment>
<dbReference type="InParanoid" id="A0A1V9Y3K2"/>
<protein>
    <submittedName>
        <fullName evidence="2">Uncharacterized protein</fullName>
    </submittedName>
</protein>
<name>A0A1V9Y3K2_9ACAR</name>
<evidence type="ECO:0000256" key="1">
    <source>
        <dbReference type="SAM" id="MobiDB-lite"/>
    </source>
</evidence>
<organism evidence="2 3">
    <name type="scientific">Tropilaelaps mercedesae</name>
    <dbReference type="NCBI Taxonomy" id="418985"/>
    <lineage>
        <taxon>Eukaryota</taxon>
        <taxon>Metazoa</taxon>
        <taxon>Ecdysozoa</taxon>
        <taxon>Arthropoda</taxon>
        <taxon>Chelicerata</taxon>
        <taxon>Arachnida</taxon>
        <taxon>Acari</taxon>
        <taxon>Parasitiformes</taxon>
        <taxon>Mesostigmata</taxon>
        <taxon>Gamasina</taxon>
        <taxon>Dermanyssoidea</taxon>
        <taxon>Laelapidae</taxon>
        <taxon>Tropilaelaps</taxon>
    </lineage>
</organism>
<proteinExistence type="predicted"/>
<reference evidence="2 3" key="1">
    <citation type="journal article" date="2017" name="Gigascience">
        <title>Draft genome of the honey bee ectoparasitic mite, Tropilaelaps mercedesae, is shaped by the parasitic life history.</title>
        <authorList>
            <person name="Dong X."/>
            <person name="Armstrong S.D."/>
            <person name="Xia D."/>
            <person name="Makepeace B.L."/>
            <person name="Darby A.C."/>
            <person name="Kadowaki T."/>
        </authorList>
    </citation>
    <scope>NUCLEOTIDE SEQUENCE [LARGE SCALE GENOMIC DNA]</scope>
    <source>
        <strain evidence="2">Wuxi-XJTLU</strain>
    </source>
</reference>